<gene>
    <name evidence="6" type="ORF">CNMCM5623_001552</name>
    <name evidence="7" type="ORF">CNMCM7691_009792</name>
</gene>
<keyword evidence="8" id="KW-1185">Reference proteome</keyword>
<reference evidence="7" key="1">
    <citation type="submission" date="2020-06" db="EMBL/GenBank/DDBJ databases">
        <title>Draft genome sequences of strains closely related to Aspergillus parafelis and Aspergillus hiratsukae.</title>
        <authorList>
            <person name="Dos Santos R.A.C."/>
            <person name="Rivero-Menendez O."/>
            <person name="Steenwyk J.L."/>
            <person name="Mead M.E."/>
            <person name="Goldman G.H."/>
            <person name="Alastruey-Izquierdo A."/>
            <person name="Rokas A."/>
        </authorList>
    </citation>
    <scope>NUCLEOTIDE SEQUENCE</scope>
    <source>
        <strain evidence="6">CNM-CM5623</strain>
        <strain evidence="7">CNM-CM7691</strain>
    </source>
</reference>
<sequence length="224" mass="26569">MGPQAKKRKLTPKVEEINFDDANREEFLTGFRKRKQQRIRHAQELAAKRAREEKRLERKKIREERAAEYERALEEHRRQLKMLREENGDSDEESNSSNGNGDQQDEWEGFAEPPAVDYEAEYIDEDKYTTVTVEEMDASREGLLKAAEVDKSDEDEDEQTKRRSEADVKSTTAKSAEKKTTKENNKPKKKKKKFRYESREERKVTLMKQRQVKSRKANARRERE</sequence>
<accession>A0A8H6QZ31</accession>
<keyword evidence="4" id="KW-0539">Nucleus</keyword>
<dbReference type="GO" id="GO:0005730">
    <property type="term" value="C:nucleolus"/>
    <property type="evidence" value="ECO:0007669"/>
    <property type="project" value="UniProtKB-SubCell"/>
</dbReference>
<evidence type="ECO:0000256" key="4">
    <source>
        <dbReference type="ARBA" id="ARBA00023242"/>
    </source>
</evidence>
<proteinExistence type="inferred from homology"/>
<feature type="compositionally biased region" description="Basic and acidic residues" evidence="5">
    <location>
        <begin position="175"/>
        <end position="186"/>
    </location>
</feature>
<comment type="subcellular location">
    <subcellularLocation>
        <location evidence="1">Nucleus</location>
        <location evidence="1">Nucleolus</location>
    </subcellularLocation>
</comment>
<dbReference type="PANTHER" id="PTHR14577">
    <property type="entry name" value="NUCLEOLAR PROTEIN 12"/>
    <property type="match status" value="1"/>
</dbReference>
<evidence type="ECO:0008006" key="9">
    <source>
        <dbReference type="Google" id="ProtNLM"/>
    </source>
</evidence>
<dbReference type="EMBL" id="JACBAG010001838">
    <property type="protein sequence ID" value="KAF7180501.1"/>
    <property type="molecule type" value="Genomic_DNA"/>
</dbReference>
<dbReference type="PANTHER" id="PTHR14577:SF0">
    <property type="entry name" value="NUCLEOLAR PROTEIN 12"/>
    <property type="match status" value="1"/>
</dbReference>
<keyword evidence="3" id="KW-0175">Coiled coil</keyword>
<name>A0A8H6QZ31_9EURO</name>
<dbReference type="Pfam" id="PF09805">
    <property type="entry name" value="Nop25"/>
    <property type="match status" value="1"/>
</dbReference>
<feature type="region of interest" description="Disordered" evidence="5">
    <location>
        <begin position="78"/>
        <end position="224"/>
    </location>
</feature>
<feature type="compositionally biased region" description="Basic and acidic residues" evidence="5">
    <location>
        <begin position="137"/>
        <end position="150"/>
    </location>
</feature>
<evidence type="ECO:0000256" key="2">
    <source>
        <dbReference type="ARBA" id="ARBA00007175"/>
    </source>
</evidence>
<dbReference type="AlphaFoldDB" id="A0A8H6QZ31"/>
<evidence type="ECO:0000256" key="3">
    <source>
        <dbReference type="ARBA" id="ARBA00023054"/>
    </source>
</evidence>
<protein>
    <recommendedName>
        <fullName evidence="9">Protein required for cell viability Rrp17</fullName>
    </recommendedName>
</protein>
<dbReference type="InterPro" id="IPR019186">
    <property type="entry name" value="Nucleolar_protein_12"/>
</dbReference>
<feature type="compositionally biased region" description="Basic and acidic residues" evidence="5">
    <location>
        <begin position="41"/>
        <end position="64"/>
    </location>
</feature>
<dbReference type="GO" id="GO:0019843">
    <property type="term" value="F:rRNA binding"/>
    <property type="evidence" value="ECO:0007669"/>
    <property type="project" value="TreeGrafter"/>
</dbReference>
<feature type="compositionally biased region" description="Basic and acidic residues" evidence="5">
    <location>
        <begin position="78"/>
        <end position="87"/>
    </location>
</feature>
<dbReference type="OrthoDB" id="551633at2759"/>
<dbReference type="EMBL" id="JACBAE010001263">
    <property type="protein sequence ID" value="KAF7168532.1"/>
    <property type="molecule type" value="Genomic_DNA"/>
</dbReference>
<evidence type="ECO:0000313" key="6">
    <source>
        <dbReference type="EMBL" id="KAF7168532.1"/>
    </source>
</evidence>
<comment type="caution">
    <text evidence="7">The sequence shown here is derived from an EMBL/GenBank/DDBJ whole genome shotgun (WGS) entry which is preliminary data.</text>
</comment>
<feature type="compositionally biased region" description="Basic and acidic residues" evidence="5">
    <location>
        <begin position="195"/>
        <end position="204"/>
    </location>
</feature>
<organism evidence="7 8">
    <name type="scientific">Aspergillus felis</name>
    <dbReference type="NCBI Taxonomy" id="1287682"/>
    <lineage>
        <taxon>Eukaryota</taxon>
        <taxon>Fungi</taxon>
        <taxon>Dikarya</taxon>
        <taxon>Ascomycota</taxon>
        <taxon>Pezizomycotina</taxon>
        <taxon>Eurotiomycetes</taxon>
        <taxon>Eurotiomycetidae</taxon>
        <taxon>Eurotiales</taxon>
        <taxon>Aspergillaceae</taxon>
        <taxon>Aspergillus</taxon>
        <taxon>Aspergillus subgen. Fumigati</taxon>
    </lineage>
</organism>
<evidence type="ECO:0000313" key="8">
    <source>
        <dbReference type="Proteomes" id="UP000641853"/>
    </source>
</evidence>
<dbReference type="Proteomes" id="UP000641853">
    <property type="component" value="Unassembled WGS sequence"/>
</dbReference>
<comment type="similarity">
    <text evidence="2">Belongs to the RRP17 family.</text>
</comment>
<evidence type="ECO:0000256" key="5">
    <source>
        <dbReference type="SAM" id="MobiDB-lite"/>
    </source>
</evidence>
<dbReference type="Proteomes" id="UP000654922">
    <property type="component" value="Unassembled WGS sequence"/>
</dbReference>
<feature type="compositionally biased region" description="Basic and acidic residues" evidence="5">
    <location>
        <begin position="159"/>
        <end position="168"/>
    </location>
</feature>
<feature type="region of interest" description="Disordered" evidence="5">
    <location>
        <begin position="39"/>
        <end position="64"/>
    </location>
</feature>
<evidence type="ECO:0000313" key="7">
    <source>
        <dbReference type="EMBL" id="KAF7180501.1"/>
    </source>
</evidence>
<evidence type="ECO:0000256" key="1">
    <source>
        <dbReference type="ARBA" id="ARBA00004604"/>
    </source>
</evidence>